<name>A0ABV0T4K7_9TELE</name>
<dbReference type="EMBL" id="JAHRIQ010023268">
    <property type="protein sequence ID" value="MEQ2227805.1"/>
    <property type="molecule type" value="Genomic_DNA"/>
</dbReference>
<evidence type="ECO:0000313" key="3">
    <source>
        <dbReference type="Proteomes" id="UP001482620"/>
    </source>
</evidence>
<evidence type="ECO:0000256" key="1">
    <source>
        <dbReference type="SAM" id="MobiDB-lite"/>
    </source>
</evidence>
<sequence>MGKVGKATREGVCCEAEPALGKWNIVTKLSHPVQVKAHASPHPELLPPSSSLTQGRDTMRRQFHRRT</sequence>
<accession>A0ABV0T4K7</accession>
<feature type="compositionally biased region" description="Low complexity" evidence="1">
    <location>
        <begin position="40"/>
        <end position="52"/>
    </location>
</feature>
<dbReference type="Proteomes" id="UP001482620">
    <property type="component" value="Unassembled WGS sequence"/>
</dbReference>
<gene>
    <name evidence="2" type="ORF">ILYODFUR_002130</name>
</gene>
<protein>
    <submittedName>
        <fullName evidence="2">Uncharacterized protein</fullName>
    </submittedName>
</protein>
<evidence type="ECO:0000313" key="2">
    <source>
        <dbReference type="EMBL" id="MEQ2227805.1"/>
    </source>
</evidence>
<comment type="caution">
    <text evidence="2">The sequence shown here is derived from an EMBL/GenBank/DDBJ whole genome shotgun (WGS) entry which is preliminary data.</text>
</comment>
<keyword evidence="3" id="KW-1185">Reference proteome</keyword>
<reference evidence="2 3" key="1">
    <citation type="submission" date="2021-06" db="EMBL/GenBank/DDBJ databases">
        <authorList>
            <person name="Palmer J.M."/>
        </authorList>
    </citation>
    <scope>NUCLEOTIDE SEQUENCE [LARGE SCALE GENOMIC DNA]</scope>
    <source>
        <strain evidence="3">if_2019</strain>
        <tissue evidence="2">Muscle</tissue>
    </source>
</reference>
<organism evidence="2 3">
    <name type="scientific">Ilyodon furcidens</name>
    <name type="common">goldbreast splitfin</name>
    <dbReference type="NCBI Taxonomy" id="33524"/>
    <lineage>
        <taxon>Eukaryota</taxon>
        <taxon>Metazoa</taxon>
        <taxon>Chordata</taxon>
        <taxon>Craniata</taxon>
        <taxon>Vertebrata</taxon>
        <taxon>Euteleostomi</taxon>
        <taxon>Actinopterygii</taxon>
        <taxon>Neopterygii</taxon>
        <taxon>Teleostei</taxon>
        <taxon>Neoteleostei</taxon>
        <taxon>Acanthomorphata</taxon>
        <taxon>Ovalentaria</taxon>
        <taxon>Atherinomorphae</taxon>
        <taxon>Cyprinodontiformes</taxon>
        <taxon>Goodeidae</taxon>
        <taxon>Ilyodon</taxon>
    </lineage>
</organism>
<proteinExistence type="predicted"/>
<feature type="region of interest" description="Disordered" evidence="1">
    <location>
        <begin position="35"/>
        <end position="67"/>
    </location>
</feature>